<dbReference type="GO" id="GO:0046872">
    <property type="term" value="F:metal ion binding"/>
    <property type="evidence" value="ECO:0007669"/>
    <property type="project" value="UniProtKB-KW"/>
</dbReference>
<organism evidence="6">
    <name type="scientific">marine metagenome</name>
    <dbReference type="NCBI Taxonomy" id="408172"/>
    <lineage>
        <taxon>unclassified sequences</taxon>
        <taxon>metagenomes</taxon>
        <taxon>ecological metagenomes</taxon>
    </lineage>
</organism>
<comment type="cofactor">
    <cofactor evidence="1">
        <name>Mg(2+)</name>
        <dbReference type="ChEBI" id="CHEBI:18420"/>
    </cofactor>
</comment>
<feature type="non-terminal residue" evidence="6">
    <location>
        <position position="159"/>
    </location>
</feature>
<reference evidence="6" key="1">
    <citation type="submission" date="2018-05" db="EMBL/GenBank/DDBJ databases">
        <authorList>
            <person name="Lanie J.A."/>
            <person name="Ng W.-L."/>
            <person name="Kazmierczak K.M."/>
            <person name="Andrzejewski T.M."/>
            <person name="Davidsen T.M."/>
            <person name="Wayne K.J."/>
            <person name="Tettelin H."/>
            <person name="Glass J.I."/>
            <person name="Rusch D."/>
            <person name="Podicherti R."/>
            <person name="Tsui H.-C.T."/>
            <person name="Winkler M.E."/>
        </authorList>
    </citation>
    <scope>NUCLEOTIDE SEQUENCE</scope>
</reference>
<evidence type="ECO:0000256" key="5">
    <source>
        <dbReference type="ARBA" id="ARBA00023229"/>
    </source>
</evidence>
<name>A0A382EGN9_9ZZZZ</name>
<keyword evidence="4" id="KW-0460">Magnesium</keyword>
<evidence type="ECO:0000256" key="2">
    <source>
        <dbReference type="ARBA" id="ARBA00022679"/>
    </source>
</evidence>
<gene>
    <name evidence="6" type="ORF">METZ01_LOCUS202413</name>
</gene>
<sequence>MRYSVLAGGKRFRPILTYTTASLFDVKLSRVDACAVAVELIHIYSLIHDDLPAMDDDDMRHSQPSSHKAFGEAQAILVGDGLQALAFEVLSGAENVMPSTRIKLLNLLAISAFEMADGQSIDLSVVSKNVDVDFLNMLNLKKTGALLRCAVKFGALLES</sequence>
<evidence type="ECO:0008006" key="7">
    <source>
        <dbReference type="Google" id="ProtNLM"/>
    </source>
</evidence>
<evidence type="ECO:0000256" key="1">
    <source>
        <dbReference type="ARBA" id="ARBA00001946"/>
    </source>
</evidence>
<dbReference type="GO" id="GO:0004659">
    <property type="term" value="F:prenyltransferase activity"/>
    <property type="evidence" value="ECO:0007669"/>
    <property type="project" value="InterPro"/>
</dbReference>
<dbReference type="AlphaFoldDB" id="A0A382EGN9"/>
<dbReference type="Gene3D" id="1.10.600.10">
    <property type="entry name" value="Farnesyl Diphosphate Synthase"/>
    <property type="match status" value="1"/>
</dbReference>
<dbReference type="PANTHER" id="PTHR43281:SF1">
    <property type="entry name" value="FARNESYL DIPHOSPHATE SYNTHASE"/>
    <property type="match status" value="1"/>
</dbReference>
<keyword evidence="5" id="KW-0414">Isoprene biosynthesis</keyword>
<dbReference type="GO" id="GO:0008299">
    <property type="term" value="P:isoprenoid biosynthetic process"/>
    <property type="evidence" value="ECO:0007669"/>
    <property type="project" value="UniProtKB-KW"/>
</dbReference>
<dbReference type="EMBL" id="UINC01044297">
    <property type="protein sequence ID" value="SVB49559.1"/>
    <property type="molecule type" value="Genomic_DNA"/>
</dbReference>
<evidence type="ECO:0000256" key="4">
    <source>
        <dbReference type="ARBA" id="ARBA00022842"/>
    </source>
</evidence>
<dbReference type="InterPro" id="IPR008949">
    <property type="entry name" value="Isoprenoid_synthase_dom_sf"/>
</dbReference>
<keyword evidence="3" id="KW-0479">Metal-binding</keyword>
<evidence type="ECO:0000256" key="3">
    <source>
        <dbReference type="ARBA" id="ARBA00022723"/>
    </source>
</evidence>
<dbReference type="PANTHER" id="PTHR43281">
    <property type="entry name" value="FARNESYL DIPHOSPHATE SYNTHASE"/>
    <property type="match status" value="1"/>
</dbReference>
<dbReference type="Pfam" id="PF00348">
    <property type="entry name" value="polyprenyl_synt"/>
    <property type="match status" value="1"/>
</dbReference>
<evidence type="ECO:0000313" key="6">
    <source>
        <dbReference type="EMBL" id="SVB49559.1"/>
    </source>
</evidence>
<proteinExistence type="predicted"/>
<dbReference type="InterPro" id="IPR000092">
    <property type="entry name" value="Polyprenyl_synt"/>
</dbReference>
<protein>
    <recommendedName>
        <fullName evidence="7">Polyprenyl synthetase</fullName>
    </recommendedName>
</protein>
<dbReference type="SUPFAM" id="SSF48576">
    <property type="entry name" value="Terpenoid synthases"/>
    <property type="match status" value="1"/>
</dbReference>
<accession>A0A382EGN9</accession>
<keyword evidence="2" id="KW-0808">Transferase</keyword>